<organism evidence="6 7">
    <name type="scientific">Martelella alba</name>
    <dbReference type="NCBI Taxonomy" id="2590451"/>
    <lineage>
        <taxon>Bacteria</taxon>
        <taxon>Pseudomonadati</taxon>
        <taxon>Pseudomonadota</taxon>
        <taxon>Alphaproteobacteria</taxon>
        <taxon>Hyphomicrobiales</taxon>
        <taxon>Aurantimonadaceae</taxon>
        <taxon>Martelella</taxon>
    </lineage>
</organism>
<name>A0A506U7V1_9HYPH</name>
<dbReference type="OrthoDB" id="9814005at2"/>
<dbReference type="InterPro" id="IPR001347">
    <property type="entry name" value="SIS_dom"/>
</dbReference>
<dbReference type="PANTHER" id="PTHR30514:SF18">
    <property type="entry name" value="RPIR-FAMILY TRANSCRIPTIONAL REGULATOR"/>
    <property type="match status" value="1"/>
</dbReference>
<dbReference type="GO" id="GO:0003677">
    <property type="term" value="F:DNA binding"/>
    <property type="evidence" value="ECO:0007669"/>
    <property type="project" value="UniProtKB-KW"/>
</dbReference>
<dbReference type="InterPro" id="IPR009057">
    <property type="entry name" value="Homeodomain-like_sf"/>
</dbReference>
<evidence type="ECO:0000313" key="7">
    <source>
        <dbReference type="Proteomes" id="UP000318801"/>
    </source>
</evidence>
<comment type="caution">
    <text evidence="6">The sequence shown here is derived from an EMBL/GenBank/DDBJ whole genome shotgun (WGS) entry which is preliminary data.</text>
</comment>
<evidence type="ECO:0000256" key="3">
    <source>
        <dbReference type="ARBA" id="ARBA00023163"/>
    </source>
</evidence>
<keyword evidence="7" id="KW-1185">Reference proteome</keyword>
<dbReference type="Gene3D" id="1.10.10.10">
    <property type="entry name" value="Winged helix-like DNA-binding domain superfamily/Winged helix DNA-binding domain"/>
    <property type="match status" value="1"/>
</dbReference>
<feature type="domain" description="HTH rpiR-type" evidence="4">
    <location>
        <begin position="16"/>
        <end position="92"/>
    </location>
</feature>
<feature type="domain" description="SIS" evidence="5">
    <location>
        <begin position="139"/>
        <end position="278"/>
    </location>
</feature>
<evidence type="ECO:0000256" key="1">
    <source>
        <dbReference type="ARBA" id="ARBA00023015"/>
    </source>
</evidence>
<evidence type="ECO:0000259" key="5">
    <source>
        <dbReference type="PROSITE" id="PS51464"/>
    </source>
</evidence>
<evidence type="ECO:0000313" key="6">
    <source>
        <dbReference type="EMBL" id="TPW29164.1"/>
    </source>
</evidence>
<dbReference type="GO" id="GO:0097367">
    <property type="term" value="F:carbohydrate derivative binding"/>
    <property type="evidence" value="ECO:0007669"/>
    <property type="project" value="InterPro"/>
</dbReference>
<proteinExistence type="predicted"/>
<dbReference type="InterPro" id="IPR046348">
    <property type="entry name" value="SIS_dom_sf"/>
</dbReference>
<sequence length="305" mass="32769">MKQPRDQRRARLPADTPVARKIAEAYPAMPAALRKFADLVLSEPLHVARLSVHDAVALIDVSVATANRFATTLGYEGYPEFRSELIAGFEALLEPFTRMERKLAAKPTPATVFQASLKEDIANLEETLGMIPEETIMRAARLILGAERIFIAGFDLSAHLGGLLAIGLSNLGTPVRTVESGGGTIGALRHLVDYGPKDLVIGIAFPHYFRETLQLVEYAHDRGTPVLGITDGLGSPLAALAAESLFVSAHHDFNPPSSTAIAGVVEGLVAAVNSLKPAIAEKNRQFVEESYAYMAAKGGHWGKHD</sequence>
<accession>A0A506U7V1</accession>
<dbReference type="PROSITE" id="PS51464">
    <property type="entry name" value="SIS"/>
    <property type="match status" value="1"/>
</dbReference>
<gene>
    <name evidence="6" type="ORF">FJU08_15040</name>
</gene>
<protein>
    <submittedName>
        <fullName evidence="6">MurR/RpiR family transcriptional regulator</fullName>
    </submittedName>
</protein>
<dbReference type="CDD" id="cd05013">
    <property type="entry name" value="SIS_RpiR"/>
    <property type="match status" value="1"/>
</dbReference>
<evidence type="ECO:0000259" key="4">
    <source>
        <dbReference type="PROSITE" id="PS51071"/>
    </source>
</evidence>
<dbReference type="SUPFAM" id="SSF53697">
    <property type="entry name" value="SIS domain"/>
    <property type="match status" value="1"/>
</dbReference>
<dbReference type="InterPro" id="IPR036388">
    <property type="entry name" value="WH-like_DNA-bd_sf"/>
</dbReference>
<dbReference type="Proteomes" id="UP000318801">
    <property type="component" value="Unassembled WGS sequence"/>
</dbReference>
<dbReference type="Pfam" id="PF01418">
    <property type="entry name" value="HTH_6"/>
    <property type="match status" value="1"/>
</dbReference>
<dbReference type="GO" id="GO:1901135">
    <property type="term" value="P:carbohydrate derivative metabolic process"/>
    <property type="evidence" value="ECO:0007669"/>
    <property type="project" value="InterPro"/>
</dbReference>
<dbReference type="EMBL" id="VHLG01000010">
    <property type="protein sequence ID" value="TPW29164.1"/>
    <property type="molecule type" value="Genomic_DNA"/>
</dbReference>
<keyword evidence="2" id="KW-0238">DNA-binding</keyword>
<dbReference type="PROSITE" id="PS51071">
    <property type="entry name" value="HTH_RPIR"/>
    <property type="match status" value="1"/>
</dbReference>
<dbReference type="InterPro" id="IPR035472">
    <property type="entry name" value="RpiR-like_SIS"/>
</dbReference>
<dbReference type="AlphaFoldDB" id="A0A506U7V1"/>
<reference evidence="6 7" key="1">
    <citation type="submission" date="2019-06" db="EMBL/GenBank/DDBJ databases">
        <authorList>
            <person name="Li M."/>
        </authorList>
    </citation>
    <scope>NUCLEOTIDE SEQUENCE [LARGE SCALE GENOMIC DNA]</scope>
    <source>
        <strain evidence="6 7">BGMRC2036</strain>
    </source>
</reference>
<dbReference type="GO" id="GO:0003700">
    <property type="term" value="F:DNA-binding transcription factor activity"/>
    <property type="evidence" value="ECO:0007669"/>
    <property type="project" value="InterPro"/>
</dbReference>
<dbReference type="SUPFAM" id="SSF46689">
    <property type="entry name" value="Homeodomain-like"/>
    <property type="match status" value="1"/>
</dbReference>
<dbReference type="InterPro" id="IPR000281">
    <property type="entry name" value="HTH_RpiR"/>
</dbReference>
<keyword evidence="1" id="KW-0805">Transcription regulation</keyword>
<dbReference type="Gene3D" id="3.40.50.10490">
    <property type="entry name" value="Glucose-6-phosphate isomerase like protein, domain 1"/>
    <property type="match status" value="1"/>
</dbReference>
<dbReference type="InterPro" id="IPR047640">
    <property type="entry name" value="RpiR-like"/>
</dbReference>
<dbReference type="Pfam" id="PF01380">
    <property type="entry name" value="SIS"/>
    <property type="match status" value="1"/>
</dbReference>
<evidence type="ECO:0000256" key="2">
    <source>
        <dbReference type="ARBA" id="ARBA00023125"/>
    </source>
</evidence>
<dbReference type="RefSeq" id="WP_141149839.1">
    <property type="nucleotide sequence ID" value="NZ_VHLG01000010.1"/>
</dbReference>
<keyword evidence="3" id="KW-0804">Transcription</keyword>
<dbReference type="PANTHER" id="PTHR30514">
    <property type="entry name" value="GLUCOKINASE"/>
    <property type="match status" value="1"/>
</dbReference>